<keyword evidence="2" id="KW-1185">Reference proteome</keyword>
<gene>
    <name evidence="1" type="ORF">ES332_D13G222400v1</name>
</gene>
<organism evidence="1 2">
    <name type="scientific">Gossypium tomentosum</name>
    <name type="common">Hawaiian cotton</name>
    <name type="synonym">Gossypium sandvicense</name>
    <dbReference type="NCBI Taxonomy" id="34277"/>
    <lineage>
        <taxon>Eukaryota</taxon>
        <taxon>Viridiplantae</taxon>
        <taxon>Streptophyta</taxon>
        <taxon>Embryophyta</taxon>
        <taxon>Tracheophyta</taxon>
        <taxon>Spermatophyta</taxon>
        <taxon>Magnoliopsida</taxon>
        <taxon>eudicotyledons</taxon>
        <taxon>Gunneridae</taxon>
        <taxon>Pentapetalae</taxon>
        <taxon>rosids</taxon>
        <taxon>malvids</taxon>
        <taxon>Malvales</taxon>
        <taxon>Malvaceae</taxon>
        <taxon>Malvoideae</taxon>
        <taxon>Gossypium</taxon>
    </lineage>
</organism>
<name>A0A5D2I213_GOSTO</name>
<evidence type="ECO:0000313" key="1">
    <source>
        <dbReference type="EMBL" id="TYH35846.1"/>
    </source>
</evidence>
<dbReference type="PANTHER" id="PTHR47352">
    <property type="entry name" value="CLASS I PEPTIDE CHAIN RELEASE FACTOR"/>
    <property type="match status" value="1"/>
</dbReference>
<dbReference type="EMBL" id="CM017635">
    <property type="protein sequence ID" value="TYH35846.1"/>
    <property type="molecule type" value="Genomic_DNA"/>
</dbReference>
<dbReference type="PANTHER" id="PTHR47352:SF1">
    <property type="entry name" value="CLASS I PEPTIDE CHAIN RELEASE FACTOR"/>
    <property type="match status" value="1"/>
</dbReference>
<protein>
    <submittedName>
        <fullName evidence="1">Uncharacterized protein</fullName>
    </submittedName>
</protein>
<dbReference type="AlphaFoldDB" id="A0A5D2I213"/>
<dbReference type="Proteomes" id="UP000322667">
    <property type="component" value="Chromosome D13"/>
</dbReference>
<proteinExistence type="predicted"/>
<sequence length="114" mass="13464">MQQLIQEAEERASSARNEPTPQITLVNTKVDKRFNVKQAYWLSDWIRERIMQMVRKEKLGDRITALHQLVSPFGKSRWTFSKIQKSLFLHGSCFEEFIELHFHATDMFHTPSKG</sequence>
<accession>A0A5D2I213</accession>
<evidence type="ECO:0000313" key="2">
    <source>
        <dbReference type="Proteomes" id="UP000322667"/>
    </source>
</evidence>
<reference evidence="1 2" key="1">
    <citation type="submission" date="2019-07" db="EMBL/GenBank/DDBJ databases">
        <title>WGS assembly of Gossypium tomentosum.</title>
        <authorList>
            <person name="Chen Z.J."/>
            <person name="Sreedasyam A."/>
            <person name="Ando A."/>
            <person name="Song Q."/>
            <person name="De L."/>
            <person name="Hulse-Kemp A."/>
            <person name="Ding M."/>
            <person name="Ye W."/>
            <person name="Kirkbride R."/>
            <person name="Jenkins J."/>
            <person name="Plott C."/>
            <person name="Lovell J."/>
            <person name="Lin Y.-M."/>
            <person name="Vaughn R."/>
            <person name="Liu B."/>
            <person name="Li W."/>
            <person name="Simpson S."/>
            <person name="Scheffler B."/>
            <person name="Saski C."/>
            <person name="Grover C."/>
            <person name="Hu G."/>
            <person name="Conover J."/>
            <person name="Carlson J."/>
            <person name="Shu S."/>
            <person name="Boston L."/>
            <person name="Williams M."/>
            <person name="Peterson D."/>
            <person name="Mcgee K."/>
            <person name="Jones D."/>
            <person name="Wendel J."/>
            <person name="Stelly D."/>
            <person name="Grimwood J."/>
            <person name="Schmutz J."/>
        </authorList>
    </citation>
    <scope>NUCLEOTIDE SEQUENCE [LARGE SCALE GENOMIC DNA]</scope>
    <source>
        <strain evidence="1">7179.01</strain>
    </source>
</reference>